<gene>
    <name evidence="1" type="ORF">HINF_LOCUS15715</name>
    <name evidence="2" type="ORF">HINF_LOCUS3527</name>
</gene>
<dbReference type="Proteomes" id="UP001642409">
    <property type="component" value="Unassembled WGS sequence"/>
</dbReference>
<reference evidence="1" key="1">
    <citation type="submission" date="2023-06" db="EMBL/GenBank/DDBJ databases">
        <authorList>
            <person name="Kurt Z."/>
        </authorList>
    </citation>
    <scope>NUCLEOTIDE SEQUENCE</scope>
</reference>
<dbReference type="AlphaFoldDB" id="A0AA86NXR2"/>
<evidence type="ECO:0000313" key="3">
    <source>
        <dbReference type="Proteomes" id="UP001642409"/>
    </source>
</evidence>
<sequence length="218" mass="25340">MPKDGQNELKRIIGNQANRYNKRVINGISEIVSSQLIHRRYQRNLQKQTNKHHKPKKIPNKEKLRSKNQFLKVSKSAKTGSIFSVFKQRRNIILSIILRPLCLYTGYLEKQVLSIPGICTRVQQPEQNLEASIQYHNILILLLHIQLLSVFSQLVSQKLLSRGNKSLHLNIGDIFVLYQYNTSLPSSDVLTFSICKRNRFLKSILHITPTTVFIYYLQ</sequence>
<keyword evidence="3" id="KW-1185">Reference proteome</keyword>
<dbReference type="EMBL" id="CATOUU010000386">
    <property type="protein sequence ID" value="CAI9928070.1"/>
    <property type="molecule type" value="Genomic_DNA"/>
</dbReference>
<reference evidence="2 3" key="2">
    <citation type="submission" date="2024-07" db="EMBL/GenBank/DDBJ databases">
        <authorList>
            <person name="Akdeniz Z."/>
        </authorList>
    </citation>
    <scope>NUCLEOTIDE SEQUENCE [LARGE SCALE GENOMIC DNA]</scope>
</reference>
<proteinExistence type="predicted"/>
<dbReference type="EMBL" id="CAXDID020000006">
    <property type="protein sequence ID" value="CAL5975828.1"/>
    <property type="molecule type" value="Genomic_DNA"/>
</dbReference>
<evidence type="ECO:0000313" key="1">
    <source>
        <dbReference type="EMBL" id="CAI9928070.1"/>
    </source>
</evidence>
<evidence type="ECO:0000313" key="2">
    <source>
        <dbReference type="EMBL" id="CAL5975828.1"/>
    </source>
</evidence>
<accession>A0AA86NXR2</accession>
<protein>
    <submittedName>
        <fullName evidence="2">Hypothetical_protein</fullName>
    </submittedName>
</protein>
<comment type="caution">
    <text evidence="1">The sequence shown here is derived from an EMBL/GenBank/DDBJ whole genome shotgun (WGS) entry which is preliminary data.</text>
</comment>
<organism evidence="1">
    <name type="scientific">Hexamita inflata</name>
    <dbReference type="NCBI Taxonomy" id="28002"/>
    <lineage>
        <taxon>Eukaryota</taxon>
        <taxon>Metamonada</taxon>
        <taxon>Diplomonadida</taxon>
        <taxon>Hexamitidae</taxon>
        <taxon>Hexamitinae</taxon>
        <taxon>Hexamita</taxon>
    </lineage>
</organism>
<name>A0AA86NXR2_9EUKA</name>